<dbReference type="GeneID" id="116204401"/>
<name>A0A6P8DG36_PUNGR</name>
<evidence type="ECO:0000259" key="1">
    <source>
        <dbReference type="Pfam" id="PF07734"/>
    </source>
</evidence>
<reference evidence="2" key="1">
    <citation type="journal article" date="2020" name="Plant Biotechnol. J.">
        <title>The pomegranate (Punica granatum L.) draft genome dissects genetic divergence between soft- and hard-seeded cultivars.</title>
        <authorList>
            <person name="Luo X."/>
            <person name="Li H."/>
            <person name="Wu Z."/>
            <person name="Yao W."/>
            <person name="Zhao P."/>
            <person name="Cao D."/>
            <person name="Yu H."/>
            <person name="Li K."/>
            <person name="Poudel K."/>
            <person name="Zhao D."/>
            <person name="Zhang F."/>
            <person name="Xia X."/>
            <person name="Chen L."/>
            <person name="Wang Q."/>
            <person name="Jing D."/>
            <person name="Cao S."/>
        </authorList>
    </citation>
    <scope>NUCLEOTIDE SEQUENCE [LARGE SCALE GENOMIC DNA]</scope>
    <source>
        <strain evidence="2">cv. Tunisia</strain>
    </source>
</reference>
<reference evidence="3" key="2">
    <citation type="submission" date="2025-08" db="UniProtKB">
        <authorList>
            <consortium name="RefSeq"/>
        </authorList>
    </citation>
    <scope>IDENTIFICATION</scope>
    <source>
        <tissue evidence="3">Leaf</tissue>
    </source>
</reference>
<proteinExistence type="predicted"/>
<gene>
    <name evidence="3" type="primary">LOC116204401</name>
</gene>
<dbReference type="AlphaFoldDB" id="A0A6P8DG36"/>
<dbReference type="PANTHER" id="PTHR31672:SF13">
    <property type="entry name" value="F-BOX PROTEIN CPR30-LIKE"/>
    <property type="match status" value="1"/>
</dbReference>
<keyword evidence="2" id="KW-1185">Reference proteome</keyword>
<dbReference type="InterPro" id="IPR050796">
    <property type="entry name" value="SCF_F-box_component"/>
</dbReference>
<evidence type="ECO:0000313" key="2">
    <source>
        <dbReference type="Proteomes" id="UP000515151"/>
    </source>
</evidence>
<dbReference type="RefSeq" id="XP_031392336.1">
    <property type="nucleotide sequence ID" value="XM_031536476.1"/>
</dbReference>
<dbReference type="Proteomes" id="UP000515151">
    <property type="component" value="Chromosome 4"/>
</dbReference>
<protein>
    <submittedName>
        <fullName evidence="3">F-box/kelch-repeat protein At3g06240-like</fullName>
    </submittedName>
</protein>
<dbReference type="Pfam" id="PF07734">
    <property type="entry name" value="FBA_1"/>
    <property type="match status" value="1"/>
</dbReference>
<feature type="domain" description="F-box associated beta-propeller type 1" evidence="1">
    <location>
        <begin position="10"/>
        <end position="171"/>
    </location>
</feature>
<dbReference type="InterPro" id="IPR017451">
    <property type="entry name" value="F-box-assoc_interact_dom"/>
</dbReference>
<accession>A0A6P8DG36</accession>
<evidence type="ECO:0000313" key="3">
    <source>
        <dbReference type="RefSeq" id="XP_031392336.1"/>
    </source>
</evidence>
<dbReference type="InterPro" id="IPR006527">
    <property type="entry name" value="F-box-assoc_dom_typ1"/>
</dbReference>
<dbReference type="NCBIfam" id="TIGR01640">
    <property type="entry name" value="F_box_assoc_1"/>
    <property type="match status" value="1"/>
</dbReference>
<dbReference type="PANTHER" id="PTHR31672">
    <property type="entry name" value="BNACNNG10540D PROTEIN"/>
    <property type="match status" value="1"/>
</dbReference>
<organism evidence="2 3">
    <name type="scientific">Punica granatum</name>
    <name type="common">Pomegranate</name>
    <dbReference type="NCBI Taxonomy" id="22663"/>
    <lineage>
        <taxon>Eukaryota</taxon>
        <taxon>Viridiplantae</taxon>
        <taxon>Streptophyta</taxon>
        <taxon>Embryophyta</taxon>
        <taxon>Tracheophyta</taxon>
        <taxon>Spermatophyta</taxon>
        <taxon>Magnoliopsida</taxon>
        <taxon>eudicotyledons</taxon>
        <taxon>Gunneridae</taxon>
        <taxon>Pentapetalae</taxon>
        <taxon>rosids</taxon>
        <taxon>malvids</taxon>
        <taxon>Myrtales</taxon>
        <taxon>Lythraceae</taxon>
        <taxon>Punica</taxon>
    </lineage>
</organism>
<sequence length="253" mass="29335">MPYGARFAGSCHGIVCLVAHGQKFYLYNPTTEELKELPEPSPVLRTYNCFYSFVYDAQYDDYKLVQGSDLNYATLRRRDPTKVEIFSLKSGLWKTTRQRSNYSHIHGPCGKYLNGSIYWMYNNLIKLEHRGTLLLAFNVATGKFHEVALPLPCDRWYRWEIESVDLGVSEEDSSWRIGLMRTRPLRSLVIAIEIDGKPIIFINWANNFMSIYDPSEHITTLKTIKLVLGRPYDDEVPFVDIIPYIKAHISPRL</sequence>